<feature type="domain" description="Replication-associated protein ORF2/G2P" evidence="1">
    <location>
        <begin position="82"/>
        <end position="179"/>
    </location>
</feature>
<proteinExistence type="predicted"/>
<feature type="non-terminal residue" evidence="2">
    <location>
        <position position="221"/>
    </location>
</feature>
<reference evidence="2 3" key="1">
    <citation type="submission" date="2024-10" db="EMBL/GenBank/DDBJ databases">
        <title>The Natural Products Discovery Center: Release of the First 8490 Sequenced Strains for Exploring Actinobacteria Biosynthetic Diversity.</title>
        <authorList>
            <person name="Kalkreuter E."/>
            <person name="Kautsar S.A."/>
            <person name="Yang D."/>
            <person name="Bader C.D."/>
            <person name="Teijaro C.N."/>
            <person name="Fluegel L."/>
            <person name="Davis C.M."/>
            <person name="Simpson J.R."/>
            <person name="Lauterbach L."/>
            <person name="Steele A.D."/>
            <person name="Gui C."/>
            <person name="Meng S."/>
            <person name="Li G."/>
            <person name="Viehrig K."/>
            <person name="Ye F."/>
            <person name="Su P."/>
            <person name="Kiefer A.F."/>
            <person name="Nichols A."/>
            <person name="Cepeda A.J."/>
            <person name="Yan W."/>
            <person name="Fan B."/>
            <person name="Jiang Y."/>
            <person name="Adhikari A."/>
            <person name="Zheng C.-J."/>
            <person name="Schuster L."/>
            <person name="Cowan T.M."/>
            <person name="Smanski M.J."/>
            <person name="Chevrette M.G."/>
            <person name="De Carvalho L.P.S."/>
            <person name="Shen B."/>
        </authorList>
    </citation>
    <scope>NUCLEOTIDE SEQUENCE [LARGE SCALE GENOMIC DNA]</scope>
    <source>
        <strain evidence="2 3">NPDC013366</strain>
    </source>
</reference>
<name>A0ABW6Z9U5_9ACTN</name>
<keyword evidence="3" id="KW-1185">Reference proteome</keyword>
<gene>
    <name evidence="2" type="ORF">ACF1HC_41305</name>
</gene>
<comment type="caution">
    <text evidence="2">The sequence shown here is derived from an EMBL/GenBank/DDBJ whole genome shotgun (WGS) entry which is preliminary data.</text>
</comment>
<sequence>MRYRHKLIKSGGVWELLSYEKEVATGKDAVRENAGRKKQSDHDWINDAETKMKNRSDVLYRARKQVFNQANANANAWNEQPKFFTLTYAENMQDIKQSNYNFKKFIQRLNYTLKIKLKYTAVIEFQKRGAIHYHLLVYNLPYTPVDVLSDIWGHGFVKINKIDHVDNVGAYITKYMIKDNIDERLLGEKSYFSSRGLKKPEEYILTEKEKETLLKSHDEYI</sequence>
<organism evidence="2 3">
    <name type="scientific">Streptomyces eurythermus</name>
    <dbReference type="NCBI Taxonomy" id="42237"/>
    <lineage>
        <taxon>Bacteria</taxon>
        <taxon>Bacillati</taxon>
        <taxon>Actinomycetota</taxon>
        <taxon>Actinomycetes</taxon>
        <taxon>Kitasatosporales</taxon>
        <taxon>Streptomycetaceae</taxon>
        <taxon>Streptomyces</taxon>
    </lineage>
</organism>
<accession>A0ABW6Z9U5</accession>
<evidence type="ECO:0000313" key="3">
    <source>
        <dbReference type="Proteomes" id="UP001603418"/>
    </source>
</evidence>
<dbReference type="RefSeq" id="WP_392079688.1">
    <property type="nucleotide sequence ID" value="NZ_JBICBM010000056.1"/>
</dbReference>
<evidence type="ECO:0000313" key="2">
    <source>
        <dbReference type="EMBL" id="MFF9887929.1"/>
    </source>
</evidence>
<dbReference type="Pfam" id="PF23343">
    <property type="entry name" value="REP_ORF2-G2P"/>
    <property type="match status" value="1"/>
</dbReference>
<dbReference type="EMBL" id="JBICBM010000056">
    <property type="protein sequence ID" value="MFF9887929.1"/>
    <property type="molecule type" value="Genomic_DNA"/>
</dbReference>
<protein>
    <recommendedName>
        <fullName evidence="1">Replication-associated protein ORF2/G2P domain-containing protein</fullName>
    </recommendedName>
</protein>
<dbReference type="InterPro" id="IPR056906">
    <property type="entry name" value="ORF2/G2P_dom"/>
</dbReference>
<evidence type="ECO:0000259" key="1">
    <source>
        <dbReference type="Pfam" id="PF23343"/>
    </source>
</evidence>
<dbReference type="Proteomes" id="UP001603418">
    <property type="component" value="Unassembled WGS sequence"/>
</dbReference>